<dbReference type="OrthoDB" id="9770545at2"/>
<protein>
    <recommendedName>
        <fullName evidence="1">LarA-like N-terminal domain-containing protein</fullName>
    </recommendedName>
</protein>
<sequence>MKRGDILKNIILKSDSITDFQIDEALKESISNLNGRIKKVLLLPPDFTRYHSKAGKITQMYYDTLSRTCHVDIMPAIGTHMPMTDIEIEKMYGKYIPRERFIVHDWRNDIVKIGEVPSPFVKEVSEGLLDFSIDVEVNHRLISREYDLIISIGQVVPHEVVGMANYNKNIFVGCGGKHMINSSHFLGAVYGLERIMGKDHSPVRKVYDYAEENFFADVPLMYVLTVISQEQGENQLSGLFIGRERAVFEEAVKLSQEKNIVFLKKPLKKIVVYLDPEEFKSTWVGNKAVYRSRMAIEDNGHLIIVAPGVKQFGEDKGIDNLIRKYGYVGRDKILSLTHDNDDLQNNLSAAAHLIHGSSDGRFKITYATDKLSKTEVESVGFEYMPLKDALNKYDISKFKDGFNVVETGEEIFYISNPALGLWAYEKIFD</sequence>
<dbReference type="InterPro" id="IPR048068">
    <property type="entry name" value="LarA-like"/>
</dbReference>
<dbReference type="GO" id="GO:0050043">
    <property type="term" value="F:lactate racemase activity"/>
    <property type="evidence" value="ECO:0007669"/>
    <property type="project" value="InterPro"/>
</dbReference>
<keyword evidence="3" id="KW-1185">Reference proteome</keyword>
<evidence type="ECO:0000313" key="3">
    <source>
        <dbReference type="Proteomes" id="UP000010802"/>
    </source>
</evidence>
<name>U4QJC7_TEPAE</name>
<dbReference type="Gene3D" id="3.40.50.11440">
    <property type="match status" value="1"/>
</dbReference>
<gene>
    <name evidence="2" type="ordered locus">TEPIRE1_1890</name>
</gene>
<evidence type="ECO:0000259" key="1">
    <source>
        <dbReference type="Pfam" id="PF09861"/>
    </source>
</evidence>
<dbReference type="PANTHER" id="PTHR33171:SF17">
    <property type="entry name" value="LARA-LIKE N-TERMINAL DOMAIN-CONTAINING PROTEIN"/>
    <property type="match status" value="1"/>
</dbReference>
<evidence type="ECO:0000313" key="2">
    <source>
        <dbReference type="EMBL" id="CDI40840.1"/>
    </source>
</evidence>
<dbReference type="Proteomes" id="UP000010802">
    <property type="component" value="Chromosome"/>
</dbReference>
<dbReference type="HOGENOM" id="CLU_619420_0_0_9"/>
<dbReference type="Pfam" id="PF09861">
    <property type="entry name" value="Lar_N"/>
    <property type="match status" value="1"/>
</dbReference>
<dbReference type="Gene3D" id="3.90.226.30">
    <property type="match status" value="1"/>
</dbReference>
<reference evidence="3" key="1">
    <citation type="journal article" date="2013" name="Genome Announc.">
        <title>First genome sequence of a syntrophic acetate-oxidizing bacterium, Tepidanaerobacter acetatoxydans strain Re1.</title>
        <authorList>
            <person name="Manzoor S."/>
            <person name="Bongcam-Rudloff E."/>
            <person name="Schnurer A."/>
            <person name="Muller B."/>
        </authorList>
    </citation>
    <scope>NUCLEOTIDE SEQUENCE [LARGE SCALE GENOMIC DNA]</scope>
    <source>
        <strain evidence="3">Re1</strain>
    </source>
</reference>
<feature type="domain" description="LarA-like N-terminal" evidence="1">
    <location>
        <begin position="21"/>
        <end position="186"/>
    </location>
</feature>
<dbReference type="EMBL" id="HF563609">
    <property type="protein sequence ID" value="CDI40840.1"/>
    <property type="molecule type" value="Genomic_DNA"/>
</dbReference>
<accession>U4QJC7</accession>
<organism evidence="2 3">
    <name type="scientific">Tepidanaerobacter acetatoxydans (strain DSM 21804 / JCM 16047 / Re1)</name>
    <dbReference type="NCBI Taxonomy" id="1209989"/>
    <lineage>
        <taxon>Bacteria</taxon>
        <taxon>Bacillati</taxon>
        <taxon>Bacillota</taxon>
        <taxon>Clostridia</taxon>
        <taxon>Thermosediminibacterales</taxon>
        <taxon>Tepidanaerobacteraceae</taxon>
        <taxon>Tepidanaerobacter</taxon>
    </lineage>
</organism>
<dbReference type="KEGG" id="tae:TepiRe1_1890"/>
<proteinExistence type="predicted"/>
<dbReference type="PANTHER" id="PTHR33171">
    <property type="entry name" value="LAR_N DOMAIN-CONTAINING PROTEIN"/>
    <property type="match status" value="1"/>
</dbReference>
<dbReference type="eggNOG" id="COG3875">
    <property type="taxonomic scope" value="Bacteria"/>
</dbReference>
<dbReference type="AlphaFoldDB" id="U4QJC7"/>
<dbReference type="STRING" id="1209989.TepRe1_1752"/>
<dbReference type="InterPro" id="IPR018657">
    <property type="entry name" value="LarA-like_N"/>
</dbReference>
<dbReference type="InterPro" id="IPR043166">
    <property type="entry name" value="LarA-like_C"/>
</dbReference>